<dbReference type="EMBL" id="JAJFAZ020000006">
    <property type="protein sequence ID" value="KAI5323012.1"/>
    <property type="molecule type" value="Genomic_DNA"/>
</dbReference>
<name>A0AAD4VFN5_PRUDU</name>
<organism evidence="2 3">
    <name type="scientific">Prunus dulcis</name>
    <name type="common">Almond</name>
    <name type="synonym">Amygdalus dulcis</name>
    <dbReference type="NCBI Taxonomy" id="3755"/>
    <lineage>
        <taxon>Eukaryota</taxon>
        <taxon>Viridiplantae</taxon>
        <taxon>Streptophyta</taxon>
        <taxon>Embryophyta</taxon>
        <taxon>Tracheophyta</taxon>
        <taxon>Spermatophyta</taxon>
        <taxon>Magnoliopsida</taxon>
        <taxon>eudicotyledons</taxon>
        <taxon>Gunneridae</taxon>
        <taxon>Pentapetalae</taxon>
        <taxon>rosids</taxon>
        <taxon>fabids</taxon>
        <taxon>Rosales</taxon>
        <taxon>Rosaceae</taxon>
        <taxon>Amygdaloideae</taxon>
        <taxon>Amygdaleae</taxon>
        <taxon>Prunus</taxon>
    </lineage>
</organism>
<comment type="caution">
    <text evidence="2">The sequence shown here is derived from an EMBL/GenBank/DDBJ whole genome shotgun (WGS) entry which is preliminary data.</text>
</comment>
<reference evidence="2 3" key="1">
    <citation type="journal article" date="2022" name="G3 (Bethesda)">
        <title>Whole-genome sequence and methylome profiling of the almond [Prunus dulcis (Mill.) D.A. Webb] cultivar 'Nonpareil'.</title>
        <authorList>
            <person name="D'Amico-Willman K.M."/>
            <person name="Ouma W.Z."/>
            <person name="Meulia T."/>
            <person name="Sideli G.M."/>
            <person name="Gradziel T.M."/>
            <person name="Fresnedo-Ramirez J."/>
        </authorList>
    </citation>
    <scope>NUCLEOTIDE SEQUENCE [LARGE SCALE GENOMIC DNA]</scope>
    <source>
        <strain evidence="2">Clone GOH B32 T37-40</strain>
    </source>
</reference>
<dbReference type="Gene3D" id="1.10.10.10">
    <property type="entry name" value="Winged helix-like DNA-binding domain superfamily/Winged helix DNA-binding domain"/>
    <property type="match status" value="1"/>
</dbReference>
<dbReference type="PANTHER" id="PTHR12081">
    <property type="entry name" value="TRANSCRIPTION FACTOR E2F"/>
    <property type="match status" value="1"/>
</dbReference>
<dbReference type="GO" id="GO:0000981">
    <property type="term" value="F:DNA-binding transcription factor activity, RNA polymerase II-specific"/>
    <property type="evidence" value="ECO:0007669"/>
    <property type="project" value="TreeGrafter"/>
</dbReference>
<keyword evidence="3" id="KW-1185">Reference proteome</keyword>
<proteinExistence type="predicted"/>
<protein>
    <submittedName>
        <fullName evidence="2">Uncharacterized protein</fullName>
    </submittedName>
</protein>
<dbReference type="PANTHER" id="PTHR12081:SF18">
    <property type="entry name" value="TRANSCRIPTION FACTOR E2F2-RELATED"/>
    <property type="match status" value="1"/>
</dbReference>
<evidence type="ECO:0000256" key="1">
    <source>
        <dbReference type="SAM" id="MobiDB-lite"/>
    </source>
</evidence>
<feature type="compositionally biased region" description="Polar residues" evidence="1">
    <location>
        <begin position="148"/>
        <end position="158"/>
    </location>
</feature>
<dbReference type="InterPro" id="IPR036388">
    <property type="entry name" value="WH-like_DNA-bd_sf"/>
</dbReference>
<dbReference type="Proteomes" id="UP001054821">
    <property type="component" value="Chromosome 6"/>
</dbReference>
<sequence>MCSEDQDQDYLPEQTKQCVQRVRRIFEKAFNYFRTSASELKEERCLLLEEMLNVEAGFGDLGDVSLVQSKLPKKLKKRRPIVTEEGPAGYEEYIDYSFPEEAHTQNLKILETAYMWKKRKLKRKSDAADYEAESSDRSAAPGPGYTEVVTSPLQTPVSSKVGKANKTSRLTKCSRSGPQTLACNVGSPSGANLTPAGPCRFDSSLGLLTKKFNNLIKHAEDGILDLNNAADTLEVTTFLSVVMYSMSRICKFKENTTPADPIRSVSPMKSADPITSALEAS</sequence>
<dbReference type="AlphaFoldDB" id="A0AAD4VFN5"/>
<evidence type="ECO:0000313" key="2">
    <source>
        <dbReference type="EMBL" id="KAI5323012.1"/>
    </source>
</evidence>
<gene>
    <name evidence="2" type="ORF">L3X38_032084</name>
</gene>
<dbReference type="GO" id="GO:0090575">
    <property type="term" value="C:RNA polymerase II transcription regulator complex"/>
    <property type="evidence" value="ECO:0007669"/>
    <property type="project" value="TreeGrafter"/>
</dbReference>
<feature type="region of interest" description="Disordered" evidence="1">
    <location>
        <begin position="126"/>
        <end position="173"/>
    </location>
</feature>
<feature type="region of interest" description="Disordered" evidence="1">
    <location>
        <begin position="261"/>
        <end position="281"/>
    </location>
</feature>
<accession>A0AAD4VFN5</accession>
<dbReference type="InterPro" id="IPR015633">
    <property type="entry name" value="E2F"/>
</dbReference>
<evidence type="ECO:0000313" key="3">
    <source>
        <dbReference type="Proteomes" id="UP001054821"/>
    </source>
</evidence>
<dbReference type="GO" id="GO:0000978">
    <property type="term" value="F:RNA polymerase II cis-regulatory region sequence-specific DNA binding"/>
    <property type="evidence" value="ECO:0007669"/>
    <property type="project" value="InterPro"/>
</dbReference>